<dbReference type="AlphaFoldDB" id="A0A2A2IHL5"/>
<dbReference type="Pfam" id="PF05400">
    <property type="entry name" value="FliT"/>
    <property type="match status" value="1"/>
</dbReference>
<evidence type="ECO:0000256" key="5">
    <source>
        <dbReference type="ARBA" id="ARBA00093765"/>
    </source>
</evidence>
<organism evidence="9 10">
    <name type="scientific">Virgibacillus profundi</name>
    <dbReference type="NCBI Taxonomy" id="2024555"/>
    <lineage>
        <taxon>Bacteria</taxon>
        <taxon>Bacillati</taxon>
        <taxon>Bacillota</taxon>
        <taxon>Bacilli</taxon>
        <taxon>Bacillales</taxon>
        <taxon>Bacillaceae</taxon>
        <taxon>Virgibacillus</taxon>
    </lineage>
</organism>
<comment type="function">
    <text evidence="5">May act as an export chaperone for the filament capping protein FliD.</text>
</comment>
<protein>
    <recommendedName>
        <fullName evidence="7">Flagellar protein FliT</fullName>
    </recommendedName>
</protein>
<evidence type="ECO:0000256" key="7">
    <source>
        <dbReference type="ARBA" id="ARBA00093797"/>
    </source>
</evidence>
<reference evidence="9 10" key="1">
    <citation type="submission" date="2017-08" db="EMBL/GenBank/DDBJ databases">
        <title>Virgibacillus indicus sp. nov. and Virgibacillus profoundi sp. nov, two moderately halophilic bacteria isolated from marine sediment by using the Microfluidic Streak Plate.</title>
        <authorList>
            <person name="Xu B."/>
            <person name="Hu B."/>
            <person name="Wang J."/>
            <person name="Zhu Y."/>
            <person name="Huang L."/>
            <person name="Du W."/>
            <person name="Huang Y."/>
        </authorList>
    </citation>
    <scope>NUCLEOTIDE SEQUENCE [LARGE SCALE GENOMIC DNA]</scope>
    <source>
        <strain evidence="9 10">IO3-P3-H5</strain>
    </source>
</reference>
<feature type="coiled-coil region" evidence="8">
    <location>
        <begin position="56"/>
        <end position="94"/>
    </location>
</feature>
<comment type="subcellular location">
    <subcellularLocation>
        <location evidence="1">Cytoplasm</location>
        <location evidence="1">Cytosol</location>
    </subcellularLocation>
</comment>
<dbReference type="OrthoDB" id="2353131at2"/>
<keyword evidence="9" id="KW-0282">Flagellum</keyword>
<proteinExistence type="inferred from homology"/>
<evidence type="ECO:0000313" key="10">
    <source>
        <dbReference type="Proteomes" id="UP000218887"/>
    </source>
</evidence>
<dbReference type="Proteomes" id="UP000218887">
    <property type="component" value="Unassembled WGS sequence"/>
</dbReference>
<keyword evidence="3" id="KW-1005">Bacterial flagellum biogenesis</keyword>
<keyword evidence="9" id="KW-0969">Cilium</keyword>
<keyword evidence="2" id="KW-0963">Cytoplasm</keyword>
<evidence type="ECO:0000256" key="6">
    <source>
        <dbReference type="ARBA" id="ARBA00093785"/>
    </source>
</evidence>
<comment type="similarity">
    <text evidence="6">Belongs to the bacillales FliT family.</text>
</comment>
<evidence type="ECO:0000256" key="1">
    <source>
        <dbReference type="ARBA" id="ARBA00004514"/>
    </source>
</evidence>
<name>A0A2A2IHL5_9BACI</name>
<keyword evidence="8" id="KW-0175">Coiled coil</keyword>
<evidence type="ECO:0000313" key="9">
    <source>
        <dbReference type="EMBL" id="PAV31022.1"/>
    </source>
</evidence>
<keyword evidence="10" id="KW-1185">Reference proteome</keyword>
<dbReference type="EMBL" id="NPOA01000002">
    <property type="protein sequence ID" value="PAV31022.1"/>
    <property type="molecule type" value="Genomic_DNA"/>
</dbReference>
<keyword evidence="4" id="KW-0143">Chaperone</keyword>
<dbReference type="InterPro" id="IPR008622">
    <property type="entry name" value="FliT"/>
</dbReference>
<keyword evidence="9" id="KW-0966">Cell projection</keyword>
<evidence type="ECO:0000256" key="4">
    <source>
        <dbReference type="ARBA" id="ARBA00023186"/>
    </source>
</evidence>
<gene>
    <name evidence="9" type="ORF">CIL05_04755</name>
</gene>
<sequence length="117" mass="13876">MNRLQVLYDVSLQLNKVLDQDITEKNRETVIEQINELIDKRGIHLETITSPYTENEKQLGKKIVQLNNEIQEKMQQLFDELKSEMKQVKKQKKSNRTYSNPYENIQAMDGMFLDSKK</sequence>
<evidence type="ECO:0000256" key="8">
    <source>
        <dbReference type="SAM" id="Coils"/>
    </source>
</evidence>
<comment type="caution">
    <text evidence="9">The sequence shown here is derived from an EMBL/GenBank/DDBJ whole genome shotgun (WGS) entry which is preliminary data.</text>
</comment>
<accession>A0A2A2IHL5</accession>
<evidence type="ECO:0000256" key="3">
    <source>
        <dbReference type="ARBA" id="ARBA00022795"/>
    </source>
</evidence>
<evidence type="ECO:0000256" key="2">
    <source>
        <dbReference type="ARBA" id="ARBA00022490"/>
    </source>
</evidence>
<dbReference type="RefSeq" id="WP_095654353.1">
    <property type="nucleotide sequence ID" value="NZ_NPOA01000002.1"/>
</dbReference>